<comment type="function">
    <text evidence="4">Catalyzes amidations at positions B, D, E, and G on adenosylcobyrinic A,C-diamide. NH(2) groups are provided by glutamine, and one molecule of ATP is hydrogenolyzed for each amidation.</text>
</comment>
<evidence type="ECO:0000256" key="2">
    <source>
        <dbReference type="ARBA" id="ARBA00022573"/>
    </source>
</evidence>
<evidence type="ECO:0000256" key="4">
    <source>
        <dbReference type="HAMAP-Rule" id="MF_00028"/>
    </source>
</evidence>
<feature type="domain" description="CobB/CobQ-like glutamine amidotransferase" evidence="6">
    <location>
        <begin position="257"/>
        <end position="437"/>
    </location>
</feature>
<dbReference type="HAMAP" id="MF_00028">
    <property type="entry name" value="CobQ"/>
    <property type="match status" value="1"/>
</dbReference>
<proteinExistence type="inferred from homology"/>
<dbReference type="InterPro" id="IPR029062">
    <property type="entry name" value="Class_I_gatase-like"/>
</dbReference>
<evidence type="ECO:0000259" key="5">
    <source>
        <dbReference type="Pfam" id="PF01656"/>
    </source>
</evidence>
<dbReference type="InterPro" id="IPR002586">
    <property type="entry name" value="CobQ/CobB/MinD/ParA_Nub-bd_dom"/>
</dbReference>
<keyword evidence="3 4" id="KW-0315">Glutamine amidotransferase</keyword>
<dbReference type="Pfam" id="PF07685">
    <property type="entry name" value="GATase_3"/>
    <property type="match status" value="1"/>
</dbReference>
<dbReference type="GO" id="GO:0015420">
    <property type="term" value="F:ABC-type vitamin B12 transporter activity"/>
    <property type="evidence" value="ECO:0007669"/>
    <property type="project" value="UniProtKB-UniRule"/>
</dbReference>
<dbReference type="InterPro" id="IPR033949">
    <property type="entry name" value="CobQ_GATase1"/>
</dbReference>
<dbReference type="NCBIfam" id="NF001989">
    <property type="entry name" value="PRK00784.1"/>
    <property type="match status" value="1"/>
</dbReference>
<feature type="active site" description="Nucleophile" evidence="4">
    <location>
        <position position="336"/>
    </location>
</feature>
<dbReference type="PROSITE" id="PS51274">
    <property type="entry name" value="GATASE_COBBQ"/>
    <property type="match status" value="1"/>
</dbReference>
<sequence>MGKLRSIMLVGTGSDVGKSVLVAGICRILKQEGYHPAPFKAQNMSLNSFATPEGLEIGRAQATQAEACGIPCHTDMNPVLLKPTSKMSSQVVLHGKPLGNQSAKDYFMGNNRAHLFEEVCGAYRNLSARFSPIVMEGAGSISELNLKHRDIVNMRMAKEANAQVYLVADIDRGGVFASVYGTIALLEEWERKLVKGIIINKFRGDASLFEDGKKKIEELTGLPVLGVVPFAEDIYIEDEDSVALSRRKFEASQDLINIGVVLLPHISNYTDFNMLERDERANLFYTREAEELAKADIIILPGSKNTIRDLLFLRKTGLAKVILQASQQGKKVVGICGGFQMMGEWISDPHGVESDTEVVPGLGILPVSTKLTQEKTTVERSFYFKNQSDLCKGYEIHMGETSSEKASPLNRYDDKTEGYLLSDDCWGSYMHGIFDNQCVIDDSLGSVKEGESLSYEAFKEENYDKLADLLRSCLDMEKVYQHMRESAE</sequence>
<dbReference type="GO" id="GO:0009236">
    <property type="term" value="P:cobalamin biosynthetic process"/>
    <property type="evidence" value="ECO:0007669"/>
    <property type="project" value="UniProtKB-UniRule"/>
</dbReference>
<keyword evidence="7" id="KW-0436">Ligase</keyword>
<comment type="similarity">
    <text evidence="4">Belongs to the CobB/CobQ family. CobQ subfamily.</text>
</comment>
<dbReference type="Pfam" id="PF01656">
    <property type="entry name" value="CbiA"/>
    <property type="match status" value="1"/>
</dbReference>
<reference evidence="7" key="1">
    <citation type="submission" date="2023-07" db="EMBL/GenBank/DDBJ databases">
        <title>Genomic Encyclopedia of Type Strains, Phase IV (KMG-IV): sequencing the most valuable type-strain genomes for metagenomic binning, comparative biology and taxonomic classification.</title>
        <authorList>
            <person name="Goeker M."/>
        </authorList>
    </citation>
    <scope>NUCLEOTIDE SEQUENCE</scope>
    <source>
        <strain evidence="7">DSM 26174</strain>
    </source>
</reference>
<evidence type="ECO:0000313" key="8">
    <source>
        <dbReference type="Proteomes" id="UP001185092"/>
    </source>
</evidence>
<gene>
    <name evidence="4" type="primary">cobQ</name>
    <name evidence="7" type="ORF">HNQ88_000537</name>
</gene>
<dbReference type="Gene3D" id="3.40.50.300">
    <property type="entry name" value="P-loop containing nucleotide triphosphate hydrolases"/>
    <property type="match status" value="1"/>
</dbReference>
<comment type="caution">
    <text evidence="7">The sequence shown here is derived from an EMBL/GenBank/DDBJ whole genome shotgun (WGS) entry which is preliminary data.</text>
</comment>
<dbReference type="CDD" id="cd05389">
    <property type="entry name" value="CobQ_N"/>
    <property type="match status" value="1"/>
</dbReference>
<accession>A0AAE3XH53</accession>
<dbReference type="InterPro" id="IPR004459">
    <property type="entry name" value="CobQ_synth"/>
</dbReference>
<dbReference type="GO" id="GO:0016874">
    <property type="term" value="F:ligase activity"/>
    <property type="evidence" value="ECO:0007669"/>
    <property type="project" value="UniProtKB-KW"/>
</dbReference>
<comment type="pathway">
    <text evidence="1 4">Cofactor biosynthesis; adenosylcobalamin biosynthesis.</text>
</comment>
<dbReference type="CDD" id="cd01750">
    <property type="entry name" value="GATase1_CobQ"/>
    <property type="match status" value="1"/>
</dbReference>
<name>A0AAE3XH53_9BACT</name>
<dbReference type="InterPro" id="IPR047045">
    <property type="entry name" value="CobQ_N"/>
</dbReference>
<dbReference type="InterPro" id="IPR011698">
    <property type="entry name" value="GATase_3"/>
</dbReference>
<dbReference type="RefSeq" id="WP_309937029.1">
    <property type="nucleotide sequence ID" value="NZ_AP025305.1"/>
</dbReference>
<dbReference type="Proteomes" id="UP001185092">
    <property type="component" value="Unassembled WGS sequence"/>
</dbReference>
<dbReference type="PANTHER" id="PTHR21343">
    <property type="entry name" value="DETHIOBIOTIN SYNTHETASE"/>
    <property type="match status" value="1"/>
</dbReference>
<dbReference type="AlphaFoldDB" id="A0AAE3XH53"/>
<dbReference type="InterPro" id="IPR027417">
    <property type="entry name" value="P-loop_NTPase"/>
</dbReference>
<evidence type="ECO:0000259" key="6">
    <source>
        <dbReference type="Pfam" id="PF07685"/>
    </source>
</evidence>
<organism evidence="7 8">
    <name type="scientific">Aureibacter tunicatorum</name>
    <dbReference type="NCBI Taxonomy" id="866807"/>
    <lineage>
        <taxon>Bacteria</taxon>
        <taxon>Pseudomonadati</taxon>
        <taxon>Bacteroidota</taxon>
        <taxon>Cytophagia</taxon>
        <taxon>Cytophagales</taxon>
        <taxon>Persicobacteraceae</taxon>
        <taxon>Aureibacter</taxon>
    </lineage>
</organism>
<feature type="domain" description="CobQ/CobB/MinD/ParA nucleotide binding" evidence="5">
    <location>
        <begin position="7"/>
        <end position="235"/>
    </location>
</feature>
<evidence type="ECO:0000256" key="1">
    <source>
        <dbReference type="ARBA" id="ARBA00004953"/>
    </source>
</evidence>
<dbReference type="NCBIfam" id="TIGR00313">
    <property type="entry name" value="cobQ"/>
    <property type="match status" value="1"/>
</dbReference>
<evidence type="ECO:0000256" key="3">
    <source>
        <dbReference type="ARBA" id="ARBA00022962"/>
    </source>
</evidence>
<feature type="active site" evidence="4">
    <location>
        <position position="431"/>
    </location>
</feature>
<dbReference type="PANTHER" id="PTHR21343:SF1">
    <property type="entry name" value="COBYRIC ACID SYNTHASE"/>
    <property type="match status" value="1"/>
</dbReference>
<keyword evidence="2 4" id="KW-0169">Cobalamin biosynthesis</keyword>
<dbReference type="SUPFAM" id="SSF52540">
    <property type="entry name" value="P-loop containing nucleoside triphosphate hydrolases"/>
    <property type="match status" value="1"/>
</dbReference>
<evidence type="ECO:0000313" key="7">
    <source>
        <dbReference type="EMBL" id="MDR6237561.1"/>
    </source>
</evidence>
<keyword evidence="8" id="KW-1185">Reference proteome</keyword>
<protein>
    <recommendedName>
        <fullName evidence="4">Cobyric acid synthase</fullName>
    </recommendedName>
</protein>
<dbReference type="EMBL" id="JAVDQD010000001">
    <property type="protein sequence ID" value="MDR6237561.1"/>
    <property type="molecule type" value="Genomic_DNA"/>
</dbReference>
<dbReference type="Gene3D" id="3.40.50.880">
    <property type="match status" value="1"/>
</dbReference>
<dbReference type="SUPFAM" id="SSF52317">
    <property type="entry name" value="Class I glutamine amidotransferase-like"/>
    <property type="match status" value="1"/>
</dbReference>